<sequence>MGESDVQSIREDLREVKKALSELTAAMADLRVQVAGNYVTKVDFLKCQECAEKRIVKLHDRIEQHELQDKADRWKLAGLVATVTGIVLSVIQWIASLYRSGGQS</sequence>
<evidence type="ECO:0000313" key="4">
    <source>
        <dbReference type="Proteomes" id="UP000001556"/>
    </source>
</evidence>
<evidence type="ECO:0000256" key="1">
    <source>
        <dbReference type="SAM" id="Coils"/>
    </source>
</evidence>
<protein>
    <submittedName>
        <fullName evidence="3">Uncharacterized protein</fullName>
    </submittedName>
</protein>
<keyword evidence="4" id="KW-1185">Reference proteome</keyword>
<keyword evidence="2" id="KW-0472">Membrane</keyword>
<dbReference type="AlphaFoldDB" id="A4J7P8"/>
<feature type="coiled-coil region" evidence="1">
    <location>
        <begin position="6"/>
        <end position="68"/>
    </location>
</feature>
<evidence type="ECO:0000256" key="2">
    <source>
        <dbReference type="SAM" id="Phobius"/>
    </source>
</evidence>
<gene>
    <name evidence="3" type="ordered locus">Dred_2591</name>
</gene>
<keyword evidence="2" id="KW-0812">Transmembrane</keyword>
<keyword evidence="2" id="KW-1133">Transmembrane helix</keyword>
<feature type="transmembrane region" description="Helical" evidence="2">
    <location>
        <begin position="76"/>
        <end position="95"/>
    </location>
</feature>
<dbReference type="RefSeq" id="WP_011878899.1">
    <property type="nucleotide sequence ID" value="NC_009253.1"/>
</dbReference>
<dbReference type="Proteomes" id="UP000001556">
    <property type="component" value="Chromosome"/>
</dbReference>
<evidence type="ECO:0000313" key="3">
    <source>
        <dbReference type="EMBL" id="ABO51101.1"/>
    </source>
</evidence>
<accession>A4J7P8</accession>
<organism evidence="3 4">
    <name type="scientific">Desulforamulus reducens (strain ATCC BAA-1160 / DSM 100696 / MI-1)</name>
    <name type="common">Desulfotomaculum reducens</name>
    <dbReference type="NCBI Taxonomy" id="349161"/>
    <lineage>
        <taxon>Bacteria</taxon>
        <taxon>Bacillati</taxon>
        <taxon>Bacillota</taxon>
        <taxon>Clostridia</taxon>
        <taxon>Eubacteriales</taxon>
        <taxon>Peptococcaceae</taxon>
        <taxon>Desulforamulus</taxon>
    </lineage>
</organism>
<dbReference type="EMBL" id="CP000612">
    <property type="protein sequence ID" value="ABO51101.1"/>
    <property type="molecule type" value="Genomic_DNA"/>
</dbReference>
<reference evidence="3 4" key="1">
    <citation type="submission" date="2007-03" db="EMBL/GenBank/DDBJ databases">
        <title>Complete sequence of Desulfotomaculum reducens MI-1.</title>
        <authorList>
            <consortium name="US DOE Joint Genome Institute"/>
            <person name="Copeland A."/>
            <person name="Lucas S."/>
            <person name="Lapidus A."/>
            <person name="Barry K."/>
            <person name="Detter J.C."/>
            <person name="Glavina del Rio T."/>
            <person name="Hammon N."/>
            <person name="Israni S."/>
            <person name="Dalin E."/>
            <person name="Tice H."/>
            <person name="Pitluck S."/>
            <person name="Sims D."/>
            <person name="Brettin T."/>
            <person name="Bruce D."/>
            <person name="Han C."/>
            <person name="Tapia R."/>
            <person name="Schmutz J."/>
            <person name="Larimer F."/>
            <person name="Land M."/>
            <person name="Hauser L."/>
            <person name="Kyrpides N."/>
            <person name="Kim E."/>
            <person name="Tebo B.M."/>
            <person name="Richardson P."/>
        </authorList>
    </citation>
    <scope>NUCLEOTIDE SEQUENCE [LARGE SCALE GENOMIC DNA]</scope>
    <source>
        <strain evidence="3 4">MI-1</strain>
    </source>
</reference>
<keyword evidence="1" id="KW-0175">Coiled coil</keyword>
<name>A4J7P8_DESRM</name>
<dbReference type="OrthoDB" id="1808243at2"/>
<dbReference type="KEGG" id="drm:Dred_2591"/>
<dbReference type="STRING" id="349161.Dred_2591"/>
<proteinExistence type="predicted"/>
<dbReference type="HOGENOM" id="CLU_2245625_0_0_9"/>